<organism evidence="1 2">
    <name type="scientific">Rhodococcus hoagii</name>
    <name type="common">Corynebacterium equii</name>
    <dbReference type="NCBI Taxonomy" id="43767"/>
    <lineage>
        <taxon>Bacteria</taxon>
        <taxon>Bacillati</taxon>
        <taxon>Actinomycetota</taxon>
        <taxon>Actinomycetes</taxon>
        <taxon>Mycobacteriales</taxon>
        <taxon>Nocardiaceae</taxon>
        <taxon>Prescottella</taxon>
    </lineage>
</organism>
<protein>
    <submittedName>
        <fullName evidence="1">Sensor histidine kinase</fullName>
    </submittedName>
</protein>
<dbReference type="EMBL" id="WUXD01000062">
    <property type="protein sequence ID" value="MBM4629199.1"/>
    <property type="molecule type" value="Genomic_DNA"/>
</dbReference>
<proteinExistence type="predicted"/>
<evidence type="ECO:0000313" key="2">
    <source>
        <dbReference type="Proteomes" id="UP000738270"/>
    </source>
</evidence>
<name>A0AAP2F8A4_RHOHA</name>
<reference evidence="1" key="1">
    <citation type="submission" date="2019-11" db="EMBL/GenBank/DDBJ databases">
        <title>Spread of Macrolides and rifampicin resistant Rhodococcus equi in clinical isolates in the USA.</title>
        <authorList>
            <person name="Alvarez-Narvaez S."/>
            <person name="Huber L."/>
            <person name="Cohen N.D."/>
            <person name="Slovis N."/>
            <person name="Greiter M."/>
            <person name="Giguere S."/>
            <person name="Hart K."/>
        </authorList>
    </citation>
    <scope>NUCLEOTIDE SEQUENCE</scope>
    <source>
        <strain evidence="1">Lh_38</strain>
    </source>
</reference>
<keyword evidence="1" id="KW-0418">Kinase</keyword>
<gene>
    <name evidence="1" type="ORF">GS453_21095</name>
</gene>
<comment type="caution">
    <text evidence="1">The sequence shown here is derived from an EMBL/GenBank/DDBJ whole genome shotgun (WGS) entry which is preliminary data.</text>
</comment>
<accession>A0AAP2F8A4</accession>
<sequence>MRIRRPGLQARLTALVAVIALVAAVATSAAVYLQARANIFSTAQDQILNSFADTLDSAVPWIGERPTRRELSEFSGLGDGSVAWSGTVRTDTWPL</sequence>
<keyword evidence="1" id="KW-0808">Transferase</keyword>
<feature type="non-terminal residue" evidence="1">
    <location>
        <position position="95"/>
    </location>
</feature>
<dbReference type="AlphaFoldDB" id="A0AAP2F8A4"/>
<dbReference type="Proteomes" id="UP000738270">
    <property type="component" value="Unassembled WGS sequence"/>
</dbReference>
<dbReference type="GO" id="GO:0016301">
    <property type="term" value="F:kinase activity"/>
    <property type="evidence" value="ECO:0007669"/>
    <property type="project" value="UniProtKB-KW"/>
</dbReference>
<evidence type="ECO:0000313" key="1">
    <source>
        <dbReference type="EMBL" id="MBM4629199.1"/>
    </source>
</evidence>